<evidence type="ECO:0000313" key="1">
    <source>
        <dbReference type="EMBL" id="RAU21079.1"/>
    </source>
</evidence>
<comment type="caution">
    <text evidence="1">The sequence shown here is derived from an EMBL/GenBank/DDBJ whole genome shotgun (WGS) entry which is preliminary data.</text>
</comment>
<dbReference type="AlphaFoldDB" id="A0A364NVG3"/>
<evidence type="ECO:0000313" key="2">
    <source>
        <dbReference type="Proteomes" id="UP000251075"/>
    </source>
</evidence>
<sequence length="217" mass="23215">MIGAKTTISDLSEISAAAQLCNLHYDNTRTSVLRVHNWSFARRQATLALYAAAAGTPENAAGTTPLPMVPWLYEYAYPVDCLRVRSVYQPNSQAAPIPFIISSDVDSGGNDIKVILTNQPQAILIYTKDIANPDLWDNEFADAMVASLASDLAIPLTGDKAIADGCFKAANATVLQARTTDSTETPSNRENIPDWVAVRGYATSSSADSGFINSVLG</sequence>
<gene>
    <name evidence="1" type="ORF">CU669_15090</name>
</gene>
<keyword evidence="2" id="KW-1185">Reference proteome</keyword>
<name>A0A364NVG3_9PROT</name>
<dbReference type="Proteomes" id="UP000251075">
    <property type="component" value="Unassembled WGS sequence"/>
</dbReference>
<proteinExistence type="predicted"/>
<dbReference type="EMBL" id="PGTO01000013">
    <property type="protein sequence ID" value="RAU21079.1"/>
    <property type="molecule type" value="Genomic_DNA"/>
</dbReference>
<organism evidence="1 2">
    <name type="scientific">Paramagnetospirillum kuznetsovii</name>
    <dbReference type="NCBI Taxonomy" id="2053833"/>
    <lineage>
        <taxon>Bacteria</taxon>
        <taxon>Pseudomonadati</taxon>
        <taxon>Pseudomonadota</taxon>
        <taxon>Alphaproteobacteria</taxon>
        <taxon>Rhodospirillales</taxon>
        <taxon>Magnetospirillaceae</taxon>
        <taxon>Paramagnetospirillum</taxon>
    </lineage>
</organism>
<reference evidence="1 2" key="1">
    <citation type="submission" date="2017-11" db="EMBL/GenBank/DDBJ databases">
        <title>Draft genome sequence of magnetotactic bacterium Magnetospirillum kuznetsovii LBB-42.</title>
        <authorList>
            <person name="Grouzdev D.S."/>
            <person name="Rysina M.S."/>
            <person name="Baslerov R.V."/>
            <person name="Koziaeva V."/>
        </authorList>
    </citation>
    <scope>NUCLEOTIDE SEQUENCE [LARGE SCALE GENOMIC DNA]</scope>
    <source>
        <strain evidence="1 2">LBB-42</strain>
    </source>
</reference>
<accession>A0A364NVG3</accession>
<protein>
    <submittedName>
        <fullName evidence="1">Uncharacterized protein</fullName>
    </submittedName>
</protein>